<evidence type="ECO:0000313" key="4">
    <source>
        <dbReference type="Proteomes" id="UP001190466"/>
    </source>
</evidence>
<name>A0ABM9MA08_9MYCO</name>
<keyword evidence="2" id="KW-0732">Signal</keyword>
<protein>
    <submittedName>
        <fullName evidence="3">Uncharacterized protein</fullName>
    </submittedName>
</protein>
<dbReference type="Proteomes" id="UP001190466">
    <property type="component" value="Chromosome"/>
</dbReference>
<proteinExistence type="predicted"/>
<evidence type="ECO:0000256" key="1">
    <source>
        <dbReference type="SAM" id="MobiDB-lite"/>
    </source>
</evidence>
<feature type="region of interest" description="Disordered" evidence="1">
    <location>
        <begin position="55"/>
        <end position="78"/>
    </location>
</feature>
<evidence type="ECO:0000256" key="2">
    <source>
        <dbReference type="SAM" id="SignalP"/>
    </source>
</evidence>
<dbReference type="RefSeq" id="WP_316514566.1">
    <property type="nucleotide sequence ID" value="NZ_OY726395.1"/>
</dbReference>
<gene>
    <name evidence="3" type="ORF">MU0050_000862</name>
</gene>
<feature type="signal peptide" evidence="2">
    <location>
        <begin position="1"/>
        <end position="25"/>
    </location>
</feature>
<evidence type="ECO:0000313" key="3">
    <source>
        <dbReference type="EMBL" id="CAJ1580134.1"/>
    </source>
</evidence>
<sequence>MARARWVLAALGMAAAILGAPAATADPDNLLPWCSGDQSPMDNYCKVAPSQVFTHDHSPGANPETPLGLDPGEPAAIG</sequence>
<keyword evidence="4" id="KW-1185">Reference proteome</keyword>
<accession>A0ABM9MA08</accession>
<feature type="chain" id="PRO_5046254294" evidence="2">
    <location>
        <begin position="26"/>
        <end position="78"/>
    </location>
</feature>
<reference evidence="3 4" key="1">
    <citation type="submission" date="2023-08" db="EMBL/GenBank/DDBJ databases">
        <authorList>
            <person name="Folkvardsen B D."/>
            <person name="Norman A."/>
        </authorList>
    </citation>
    <scope>NUCLEOTIDE SEQUENCE [LARGE SCALE GENOMIC DNA]</scope>
    <source>
        <strain evidence="3 4">Mu0050</strain>
    </source>
</reference>
<organism evidence="3 4">
    <name type="scientific">[Mycobacterium] wendilense</name>
    <dbReference type="NCBI Taxonomy" id="3064284"/>
    <lineage>
        <taxon>Bacteria</taxon>
        <taxon>Bacillati</taxon>
        <taxon>Actinomycetota</taxon>
        <taxon>Actinomycetes</taxon>
        <taxon>Mycobacteriales</taxon>
        <taxon>Mycobacteriaceae</taxon>
        <taxon>Mycolicibacter</taxon>
    </lineage>
</organism>
<dbReference type="EMBL" id="OY726395">
    <property type="protein sequence ID" value="CAJ1580134.1"/>
    <property type="molecule type" value="Genomic_DNA"/>
</dbReference>